<reference evidence="1 2" key="1">
    <citation type="submission" date="2018-06" db="EMBL/GenBank/DDBJ databases">
        <title>A transcriptomic atlas of mushroom development highlights an independent origin of complex multicellularity.</title>
        <authorList>
            <consortium name="DOE Joint Genome Institute"/>
            <person name="Krizsan K."/>
            <person name="Almasi E."/>
            <person name="Merenyi Z."/>
            <person name="Sahu N."/>
            <person name="Viragh M."/>
            <person name="Koszo T."/>
            <person name="Mondo S."/>
            <person name="Kiss B."/>
            <person name="Balint B."/>
            <person name="Kues U."/>
            <person name="Barry K."/>
            <person name="Hegedus J.C."/>
            <person name="Henrissat B."/>
            <person name="Johnson J."/>
            <person name="Lipzen A."/>
            <person name="Ohm R."/>
            <person name="Nagy I."/>
            <person name="Pangilinan J."/>
            <person name="Yan J."/>
            <person name="Xiong Y."/>
            <person name="Grigoriev I.V."/>
            <person name="Hibbett D.S."/>
            <person name="Nagy L.G."/>
        </authorList>
    </citation>
    <scope>NUCLEOTIDE SEQUENCE [LARGE SCALE GENOMIC DNA]</scope>
    <source>
        <strain evidence="1 2">SZMC22713</strain>
    </source>
</reference>
<gene>
    <name evidence="1" type="ORF">BD410DRAFT_247688</name>
</gene>
<organism evidence="1 2">
    <name type="scientific">Rickenella mellea</name>
    <dbReference type="NCBI Taxonomy" id="50990"/>
    <lineage>
        <taxon>Eukaryota</taxon>
        <taxon>Fungi</taxon>
        <taxon>Dikarya</taxon>
        <taxon>Basidiomycota</taxon>
        <taxon>Agaricomycotina</taxon>
        <taxon>Agaricomycetes</taxon>
        <taxon>Hymenochaetales</taxon>
        <taxon>Rickenellaceae</taxon>
        <taxon>Rickenella</taxon>
    </lineage>
</organism>
<evidence type="ECO:0000313" key="1">
    <source>
        <dbReference type="EMBL" id="TDL28834.1"/>
    </source>
</evidence>
<dbReference type="Proteomes" id="UP000294933">
    <property type="component" value="Unassembled WGS sequence"/>
</dbReference>
<dbReference type="AlphaFoldDB" id="A0A4Y7QMF7"/>
<accession>A0A4Y7QMF7</accession>
<dbReference type="VEuPathDB" id="FungiDB:BD410DRAFT_247688"/>
<dbReference type="EMBL" id="ML170157">
    <property type="protein sequence ID" value="TDL28834.1"/>
    <property type="molecule type" value="Genomic_DNA"/>
</dbReference>
<evidence type="ECO:0000313" key="2">
    <source>
        <dbReference type="Proteomes" id="UP000294933"/>
    </source>
</evidence>
<keyword evidence="2" id="KW-1185">Reference proteome</keyword>
<proteinExistence type="predicted"/>
<sequence length="57" mass="6468">MSFLFIIYKVARRGNGASPTRRGHQLTCSANSRVVLIDPSLHFALLGDKWKLNILKR</sequence>
<protein>
    <submittedName>
        <fullName evidence="1">Uncharacterized protein</fullName>
    </submittedName>
</protein>
<name>A0A4Y7QMF7_9AGAM</name>